<keyword evidence="3" id="KW-1185">Reference proteome</keyword>
<dbReference type="AlphaFoldDB" id="A0A2T5HVB1"/>
<organism evidence="2 3">
    <name type="scientific">Celeribacter persicus</name>
    <dbReference type="NCBI Taxonomy" id="1651082"/>
    <lineage>
        <taxon>Bacteria</taxon>
        <taxon>Pseudomonadati</taxon>
        <taxon>Pseudomonadota</taxon>
        <taxon>Alphaproteobacteria</taxon>
        <taxon>Rhodobacterales</taxon>
        <taxon>Roseobacteraceae</taxon>
        <taxon>Celeribacter</taxon>
    </lineage>
</organism>
<dbReference type="SUPFAM" id="SSF51735">
    <property type="entry name" value="NAD(P)-binding Rossmann-fold domains"/>
    <property type="match status" value="1"/>
</dbReference>
<dbReference type="InterPro" id="IPR036291">
    <property type="entry name" value="NAD(P)-bd_dom_sf"/>
</dbReference>
<dbReference type="OrthoDB" id="4190732at2"/>
<gene>
    <name evidence="2" type="ORF">C8N42_10130</name>
</gene>
<dbReference type="InterPro" id="IPR051397">
    <property type="entry name" value="Zn-ADH-like_protein"/>
</dbReference>
<dbReference type="SUPFAM" id="SSF50129">
    <property type="entry name" value="GroES-like"/>
    <property type="match status" value="1"/>
</dbReference>
<name>A0A2T5HVB1_9RHOB</name>
<reference evidence="2 3" key="1">
    <citation type="submission" date="2018-04" db="EMBL/GenBank/DDBJ databases">
        <title>Genomic Encyclopedia of Archaeal and Bacterial Type Strains, Phase II (KMG-II): from individual species to whole genera.</title>
        <authorList>
            <person name="Goeker M."/>
        </authorList>
    </citation>
    <scope>NUCLEOTIDE SEQUENCE [LARGE SCALE GENOMIC DNA]</scope>
    <source>
        <strain evidence="2 3">DSM 100434</strain>
    </source>
</reference>
<dbReference type="Pfam" id="PF08240">
    <property type="entry name" value="ADH_N"/>
    <property type="match status" value="1"/>
</dbReference>
<dbReference type="Gene3D" id="3.90.180.10">
    <property type="entry name" value="Medium-chain alcohol dehydrogenases, catalytic domain"/>
    <property type="match status" value="1"/>
</dbReference>
<comment type="caution">
    <text evidence="2">The sequence shown here is derived from an EMBL/GenBank/DDBJ whole genome shotgun (WGS) entry which is preliminary data.</text>
</comment>
<accession>A0A2T5HVB1</accession>
<evidence type="ECO:0000313" key="2">
    <source>
        <dbReference type="EMBL" id="PTQ75494.1"/>
    </source>
</evidence>
<dbReference type="InterPro" id="IPR013154">
    <property type="entry name" value="ADH-like_N"/>
</dbReference>
<sequence>MTQSQPRPSQTIRACRITDFDQPPILADIPLAPPAPGEVRVAIRAGALNFADTLMCKGRYQDTPEPPFTLGLELAGEVEALGEGVEGFEPGQRVAVYSGQGGLAEAGNFSAGRCIPIPEGLGFAEAAALQIAYGTSHMALDYKARLQPGERLVVTGAAGGVGLTAVEIGKLMGAEVIAIARGADKLAIAQAAGADHLIDAEATDIREQIKALGGADVVYDAVGEPLYEACFRATNPDGRILLIGFAGGELPKMKPNHMLVKNITAIGFYWGAYLNFNPAPLRASLATLFDWAAQGRIKPHISHRLPLEQFENALDLIRTRQATGKVVLEP</sequence>
<dbReference type="InterPro" id="IPR020843">
    <property type="entry name" value="ER"/>
</dbReference>
<protein>
    <submittedName>
        <fullName evidence="2">NADPH2:quinone reductase</fullName>
    </submittedName>
</protein>
<dbReference type="PANTHER" id="PTHR43677">
    <property type="entry name" value="SHORT-CHAIN DEHYDROGENASE/REDUCTASE"/>
    <property type="match status" value="1"/>
</dbReference>
<dbReference type="Gene3D" id="3.40.50.720">
    <property type="entry name" value="NAD(P)-binding Rossmann-like Domain"/>
    <property type="match status" value="1"/>
</dbReference>
<dbReference type="SMART" id="SM00829">
    <property type="entry name" value="PKS_ER"/>
    <property type="match status" value="1"/>
</dbReference>
<dbReference type="PANTHER" id="PTHR43677:SF4">
    <property type="entry name" value="QUINONE OXIDOREDUCTASE-LIKE PROTEIN 2"/>
    <property type="match status" value="1"/>
</dbReference>
<dbReference type="Pfam" id="PF00107">
    <property type="entry name" value="ADH_zinc_N"/>
    <property type="match status" value="1"/>
</dbReference>
<proteinExistence type="predicted"/>
<dbReference type="InterPro" id="IPR013149">
    <property type="entry name" value="ADH-like_C"/>
</dbReference>
<evidence type="ECO:0000259" key="1">
    <source>
        <dbReference type="SMART" id="SM00829"/>
    </source>
</evidence>
<dbReference type="CDD" id="cd08241">
    <property type="entry name" value="QOR1"/>
    <property type="match status" value="1"/>
</dbReference>
<dbReference type="EMBL" id="QAOH01000001">
    <property type="protein sequence ID" value="PTQ75494.1"/>
    <property type="molecule type" value="Genomic_DNA"/>
</dbReference>
<evidence type="ECO:0000313" key="3">
    <source>
        <dbReference type="Proteomes" id="UP000244077"/>
    </source>
</evidence>
<dbReference type="InterPro" id="IPR011032">
    <property type="entry name" value="GroES-like_sf"/>
</dbReference>
<feature type="domain" description="Enoyl reductase (ER)" evidence="1">
    <location>
        <begin position="18"/>
        <end position="328"/>
    </location>
</feature>
<dbReference type="Proteomes" id="UP000244077">
    <property type="component" value="Unassembled WGS sequence"/>
</dbReference>
<dbReference type="GO" id="GO:0016491">
    <property type="term" value="F:oxidoreductase activity"/>
    <property type="evidence" value="ECO:0007669"/>
    <property type="project" value="InterPro"/>
</dbReference>